<sequence length="231" mass="25661">MFDTAYDSRPVVDPLTGHQFQPYADNGGTVVGLAGNDFAMLASDTRLSSGYSIYTRDQTKLFKLTDACLLGSTGCWCDILTFRKIIEARLTMYSQDHNRTITTPAIAQLLSNMLYNKRFFPYYISNVIAGLDTDGKGCLYSYDPVGHCEREYYHAGGSSAALIQPLLDSQVGLKNQRAAVMKDLTVESAKKLIKDVFISATERDIYCGDSVDIQIITKDGVQSETMLLRRD</sequence>
<dbReference type="EMBL" id="CAJPIZ010000425">
    <property type="protein sequence ID" value="CAG2101403.1"/>
    <property type="molecule type" value="Genomic_DNA"/>
</dbReference>
<gene>
    <name evidence="6" type="ORF">OSB1V03_LOCUS1453</name>
</gene>
<keyword evidence="3" id="KW-0647">Proteasome</keyword>
<evidence type="ECO:0008006" key="8">
    <source>
        <dbReference type="Google" id="ProtNLM"/>
    </source>
</evidence>
<dbReference type="FunFam" id="3.60.20.10:FF:000027">
    <property type="entry name" value="Proteasome subunit beta type-6"/>
    <property type="match status" value="1"/>
</dbReference>
<dbReference type="PANTHER" id="PTHR32194">
    <property type="entry name" value="METALLOPROTEASE TLDD"/>
    <property type="match status" value="1"/>
</dbReference>
<evidence type="ECO:0000313" key="6">
    <source>
        <dbReference type="EMBL" id="CAD7620973.1"/>
    </source>
</evidence>
<dbReference type="PANTHER" id="PTHR32194:SF2">
    <property type="entry name" value="PROTEASOME SUBUNIT BETA TYPE-1"/>
    <property type="match status" value="1"/>
</dbReference>
<dbReference type="Proteomes" id="UP000759131">
    <property type="component" value="Unassembled WGS sequence"/>
</dbReference>
<dbReference type="EMBL" id="OC855000">
    <property type="protein sequence ID" value="CAD7620973.1"/>
    <property type="molecule type" value="Genomic_DNA"/>
</dbReference>
<keyword evidence="4" id="KW-0539">Nucleus</keyword>
<comment type="subcellular location">
    <subcellularLocation>
        <location evidence="1">Nucleus</location>
    </subcellularLocation>
</comment>
<keyword evidence="2" id="KW-0963">Cytoplasm</keyword>
<evidence type="ECO:0000256" key="5">
    <source>
        <dbReference type="ARBA" id="ARBA00026071"/>
    </source>
</evidence>
<keyword evidence="7" id="KW-1185">Reference proteome</keyword>
<dbReference type="GO" id="GO:0005839">
    <property type="term" value="C:proteasome core complex"/>
    <property type="evidence" value="ECO:0007669"/>
    <property type="project" value="InterPro"/>
</dbReference>
<name>A0A7R9PV20_9ACAR</name>
<accession>A0A7R9PV20</accession>
<evidence type="ECO:0000256" key="2">
    <source>
        <dbReference type="ARBA" id="ARBA00022490"/>
    </source>
</evidence>
<dbReference type="PROSITE" id="PS51476">
    <property type="entry name" value="PROTEASOME_BETA_2"/>
    <property type="match status" value="1"/>
</dbReference>
<dbReference type="GO" id="GO:0051603">
    <property type="term" value="P:proteolysis involved in protein catabolic process"/>
    <property type="evidence" value="ECO:0007669"/>
    <property type="project" value="InterPro"/>
</dbReference>
<dbReference type="InterPro" id="IPR029055">
    <property type="entry name" value="Ntn_hydrolases_N"/>
</dbReference>
<dbReference type="SUPFAM" id="SSF56235">
    <property type="entry name" value="N-terminal nucleophile aminohydrolases (Ntn hydrolases)"/>
    <property type="match status" value="1"/>
</dbReference>
<dbReference type="Pfam" id="PF00227">
    <property type="entry name" value="Proteasome"/>
    <property type="match status" value="1"/>
</dbReference>
<dbReference type="Gene3D" id="3.60.20.10">
    <property type="entry name" value="Glutamine Phosphoribosylpyrophosphate, subunit 1, domain 1"/>
    <property type="match status" value="1"/>
</dbReference>
<dbReference type="GO" id="GO:0005634">
    <property type="term" value="C:nucleus"/>
    <property type="evidence" value="ECO:0007669"/>
    <property type="project" value="UniProtKB-SubCell"/>
</dbReference>
<evidence type="ECO:0000256" key="1">
    <source>
        <dbReference type="ARBA" id="ARBA00004123"/>
    </source>
</evidence>
<organism evidence="6">
    <name type="scientific">Medioppia subpectinata</name>
    <dbReference type="NCBI Taxonomy" id="1979941"/>
    <lineage>
        <taxon>Eukaryota</taxon>
        <taxon>Metazoa</taxon>
        <taxon>Ecdysozoa</taxon>
        <taxon>Arthropoda</taxon>
        <taxon>Chelicerata</taxon>
        <taxon>Arachnida</taxon>
        <taxon>Acari</taxon>
        <taxon>Acariformes</taxon>
        <taxon>Sarcoptiformes</taxon>
        <taxon>Oribatida</taxon>
        <taxon>Brachypylina</taxon>
        <taxon>Oppioidea</taxon>
        <taxon>Oppiidae</taxon>
        <taxon>Medioppia</taxon>
    </lineage>
</organism>
<dbReference type="InterPro" id="IPR001353">
    <property type="entry name" value="Proteasome_sua/b"/>
</dbReference>
<evidence type="ECO:0000256" key="3">
    <source>
        <dbReference type="ARBA" id="ARBA00022942"/>
    </source>
</evidence>
<evidence type="ECO:0000256" key="4">
    <source>
        <dbReference type="ARBA" id="ARBA00023242"/>
    </source>
</evidence>
<dbReference type="OrthoDB" id="268479at2759"/>
<dbReference type="AlphaFoldDB" id="A0A7R9PV20"/>
<comment type="subunit">
    <text evidence="5">The 26S proteasome consists of a 20S proteasome core and two 19S regulatory subunits. The 20S proteasome core is composed of 28 subunits that are arranged in four stacked rings, resulting in a barrel-shaped structure. The two end rings are each formed by seven alpha subunits, and the two central rings are each formed by seven beta subunits. The catalytic chamber with the active sites is on the inside of the barrel.</text>
</comment>
<dbReference type="CDD" id="cd03757">
    <property type="entry name" value="proteasome_beta_type_1"/>
    <property type="match status" value="1"/>
</dbReference>
<proteinExistence type="predicted"/>
<dbReference type="GO" id="GO:0005737">
    <property type="term" value="C:cytoplasm"/>
    <property type="evidence" value="ECO:0007669"/>
    <property type="project" value="TreeGrafter"/>
</dbReference>
<protein>
    <recommendedName>
        <fullName evidence="8">Proteasome subunit beta type</fullName>
    </recommendedName>
</protein>
<reference evidence="6" key="1">
    <citation type="submission" date="2020-11" db="EMBL/GenBank/DDBJ databases">
        <authorList>
            <person name="Tran Van P."/>
        </authorList>
    </citation>
    <scope>NUCLEOTIDE SEQUENCE</scope>
</reference>
<dbReference type="InterPro" id="IPR023333">
    <property type="entry name" value="Proteasome_suB-type"/>
</dbReference>
<evidence type="ECO:0000313" key="7">
    <source>
        <dbReference type="Proteomes" id="UP000759131"/>
    </source>
</evidence>